<dbReference type="EMBL" id="LT629740">
    <property type="protein sequence ID" value="SDS27037.1"/>
    <property type="molecule type" value="Genomic_DNA"/>
</dbReference>
<accession>A0A1H1QUG1</accession>
<gene>
    <name evidence="2" type="ORF">SAMN05216490_0852</name>
</gene>
<evidence type="ECO:0000313" key="3">
    <source>
        <dbReference type="Proteomes" id="UP000199679"/>
    </source>
</evidence>
<dbReference type="Proteomes" id="UP000199679">
    <property type="component" value="Chromosome I"/>
</dbReference>
<feature type="transmembrane region" description="Helical" evidence="1">
    <location>
        <begin position="36"/>
        <end position="54"/>
    </location>
</feature>
<dbReference type="AlphaFoldDB" id="A0A1H1QUG1"/>
<evidence type="ECO:0000256" key="1">
    <source>
        <dbReference type="SAM" id="Phobius"/>
    </source>
</evidence>
<keyword evidence="1" id="KW-0812">Transmembrane</keyword>
<reference evidence="2 3" key="1">
    <citation type="submission" date="2016-10" db="EMBL/GenBank/DDBJ databases">
        <authorList>
            <person name="de Groot N.N."/>
        </authorList>
    </citation>
    <scope>NUCLEOTIDE SEQUENCE [LARGE SCALE GENOMIC DNA]</scope>
    <source>
        <strain evidence="2 3">MP1X4</strain>
    </source>
</reference>
<name>A0A1H1QUG1_MUCMA</name>
<keyword evidence="3" id="KW-1185">Reference proteome</keyword>
<evidence type="ECO:0000313" key="2">
    <source>
        <dbReference type="EMBL" id="SDS27037.1"/>
    </source>
</evidence>
<proteinExistence type="predicted"/>
<organism evidence="2 3">
    <name type="scientific">Mucilaginibacter mallensis</name>
    <dbReference type="NCBI Taxonomy" id="652787"/>
    <lineage>
        <taxon>Bacteria</taxon>
        <taxon>Pseudomonadati</taxon>
        <taxon>Bacteroidota</taxon>
        <taxon>Sphingobacteriia</taxon>
        <taxon>Sphingobacteriales</taxon>
        <taxon>Sphingobacteriaceae</taxon>
        <taxon>Mucilaginibacter</taxon>
    </lineage>
</organism>
<keyword evidence="1" id="KW-1133">Transmembrane helix</keyword>
<dbReference type="RefSeq" id="WP_091369661.1">
    <property type="nucleotide sequence ID" value="NZ_LT629740.1"/>
</dbReference>
<protein>
    <submittedName>
        <fullName evidence="2">Uncharacterized protein</fullName>
    </submittedName>
</protein>
<sequence length="262" mass="29551">MTITLFVAIMAFVLLAIVAIIPLYENYGEYKLLKKVYITLCVILLFCFGILDIFNRFFESKSDKSDLAASITNTSEGLGFKIDKSNNTLSDSLGNIHVDLNNAFKNIGPNKARIIKYPIIKLSSQTGEYNPIITKTNKEDSVQFEFTVLNEGNAGAYNLKGYLALINEHNGEFNIIGDIVPLRINKSIFLLPKDPYSYISLLTYNKNGRDTSFLFVKLNYRDSLAYKNSFTGIYVVHTPDLRIFDADPDSYNKIANLFVGKK</sequence>
<feature type="transmembrane region" description="Helical" evidence="1">
    <location>
        <begin position="5"/>
        <end position="24"/>
    </location>
</feature>
<keyword evidence="1" id="KW-0472">Membrane</keyword>